<keyword evidence="6" id="KW-1185">Reference proteome</keyword>
<feature type="domain" description="DUF732" evidence="4">
    <location>
        <begin position="210"/>
        <end position="268"/>
    </location>
</feature>
<protein>
    <recommendedName>
        <fullName evidence="4">DUF732 domain-containing protein</fullName>
    </recommendedName>
</protein>
<reference evidence="5 6" key="2">
    <citation type="submission" date="2018-03" db="EMBL/GenBank/DDBJ databases">
        <title>The ancient ancestry and fast evolution of plastids.</title>
        <authorList>
            <person name="Moore K.R."/>
            <person name="Magnabosco C."/>
            <person name="Momper L."/>
            <person name="Gold D.A."/>
            <person name="Bosak T."/>
            <person name="Fournier G.P."/>
        </authorList>
    </citation>
    <scope>NUCLEOTIDE SEQUENCE [LARGE SCALE GENOMIC DNA]</scope>
    <source>
        <strain evidence="5 6">ULC18</strain>
    </source>
</reference>
<accession>A0A2T1EE79</accession>
<name>A0A2T1EE79_9CYAN</name>
<comment type="caution">
    <text evidence="5">The sequence shown here is derived from an EMBL/GenBank/DDBJ whole genome shotgun (WGS) entry which is preliminary data.</text>
</comment>
<organism evidence="5 6">
    <name type="scientific">Stenomitos frigidus ULC18</name>
    <dbReference type="NCBI Taxonomy" id="2107698"/>
    <lineage>
        <taxon>Bacteria</taxon>
        <taxon>Bacillati</taxon>
        <taxon>Cyanobacteriota</taxon>
        <taxon>Cyanophyceae</taxon>
        <taxon>Leptolyngbyales</taxon>
        <taxon>Leptolyngbyaceae</taxon>
        <taxon>Stenomitos</taxon>
    </lineage>
</organism>
<feature type="signal peptide" evidence="3">
    <location>
        <begin position="1"/>
        <end position="22"/>
    </location>
</feature>
<evidence type="ECO:0000256" key="3">
    <source>
        <dbReference type="SAM" id="SignalP"/>
    </source>
</evidence>
<dbReference type="OrthoDB" id="570330at2"/>
<dbReference type="AlphaFoldDB" id="A0A2T1EE79"/>
<reference evidence="6" key="1">
    <citation type="submission" date="2018-02" db="EMBL/GenBank/DDBJ databases">
        <authorList>
            <person name="Moore K."/>
            <person name="Momper L."/>
        </authorList>
    </citation>
    <scope>NUCLEOTIDE SEQUENCE [LARGE SCALE GENOMIC DNA]</scope>
    <source>
        <strain evidence="6">ULC18</strain>
    </source>
</reference>
<dbReference type="Pfam" id="PF05305">
    <property type="entry name" value="DUF732"/>
    <property type="match status" value="1"/>
</dbReference>
<dbReference type="PROSITE" id="PS51257">
    <property type="entry name" value="PROKAR_LIPOPROTEIN"/>
    <property type="match status" value="1"/>
</dbReference>
<evidence type="ECO:0000313" key="5">
    <source>
        <dbReference type="EMBL" id="PSB30993.1"/>
    </source>
</evidence>
<evidence type="ECO:0000256" key="1">
    <source>
        <dbReference type="SAM" id="Coils"/>
    </source>
</evidence>
<sequence>MKLLRCAVLPAILASLALSSCSGQTTKAVTVPPSPIAAETPSPIAAETPSPIAAETPAPQANTFDTGLAKASDASYGAKTAETPEDWDLAVARWQQAIKFMQGVPKGSANYAQAQQKLVAYQRNLTAAHANHAQAQQKLVAYQRSVTSAQSYTAPKEAVSEPVAAVPEPESKPVVPNSAVNRLTDAQRDQVFLLVMSTRLLPAEQAWASNVSNQQKIALAHSYCKAFDRGTAFQAIALNIFKKAGANKAEVTYMVRLVGAAIGAYCPQHRDKVPS</sequence>
<evidence type="ECO:0000313" key="6">
    <source>
        <dbReference type="Proteomes" id="UP000239576"/>
    </source>
</evidence>
<feature type="chain" id="PRO_5015535558" description="DUF732 domain-containing protein" evidence="3">
    <location>
        <begin position="23"/>
        <end position="275"/>
    </location>
</feature>
<feature type="coiled-coil region" evidence="1">
    <location>
        <begin position="111"/>
        <end position="138"/>
    </location>
</feature>
<dbReference type="Proteomes" id="UP000239576">
    <property type="component" value="Unassembled WGS sequence"/>
</dbReference>
<proteinExistence type="predicted"/>
<evidence type="ECO:0000256" key="2">
    <source>
        <dbReference type="SAM" id="MobiDB-lite"/>
    </source>
</evidence>
<keyword evidence="1" id="KW-0175">Coiled coil</keyword>
<dbReference type="EMBL" id="PVWK01000044">
    <property type="protein sequence ID" value="PSB30993.1"/>
    <property type="molecule type" value="Genomic_DNA"/>
</dbReference>
<evidence type="ECO:0000259" key="4">
    <source>
        <dbReference type="Pfam" id="PF05305"/>
    </source>
</evidence>
<gene>
    <name evidence="5" type="ORF">C7B82_07870</name>
</gene>
<keyword evidence="3" id="KW-0732">Signal</keyword>
<dbReference type="RefSeq" id="WP_106255755.1">
    <property type="nucleotide sequence ID" value="NZ_CAWNSW010000142.1"/>
</dbReference>
<feature type="region of interest" description="Disordered" evidence="2">
    <location>
        <begin position="32"/>
        <end position="65"/>
    </location>
</feature>
<dbReference type="InterPro" id="IPR007969">
    <property type="entry name" value="DUF732"/>
</dbReference>